<feature type="transmembrane region" description="Helical" evidence="2">
    <location>
        <begin position="879"/>
        <end position="899"/>
    </location>
</feature>
<feature type="region of interest" description="Disordered" evidence="1">
    <location>
        <begin position="1054"/>
        <end position="1110"/>
    </location>
</feature>
<dbReference type="PANTHER" id="PTHR32063">
    <property type="match status" value="1"/>
</dbReference>
<proteinExistence type="predicted"/>
<dbReference type="Gene3D" id="1.20.1640.10">
    <property type="entry name" value="Multidrug efflux transporter AcrB transmembrane domain"/>
    <property type="match status" value="2"/>
</dbReference>
<feature type="transmembrane region" description="Helical" evidence="2">
    <location>
        <begin position="853"/>
        <end position="872"/>
    </location>
</feature>
<dbReference type="Gene3D" id="3.30.70.1430">
    <property type="entry name" value="Multidrug efflux transporter AcrB pore domain"/>
    <property type="match status" value="2"/>
</dbReference>
<dbReference type="GO" id="GO:0042910">
    <property type="term" value="F:xenobiotic transmembrane transporter activity"/>
    <property type="evidence" value="ECO:0007669"/>
    <property type="project" value="TreeGrafter"/>
</dbReference>
<evidence type="ECO:0000256" key="2">
    <source>
        <dbReference type="SAM" id="Phobius"/>
    </source>
</evidence>
<dbReference type="Gene3D" id="3.30.70.1320">
    <property type="entry name" value="Multidrug efflux transporter AcrB pore domain like"/>
    <property type="match status" value="1"/>
</dbReference>
<evidence type="ECO:0000313" key="5">
    <source>
        <dbReference type="Proteomes" id="UP000318138"/>
    </source>
</evidence>
<feature type="transmembrane region" description="Helical" evidence="2">
    <location>
        <begin position="429"/>
        <end position="455"/>
    </location>
</feature>
<feature type="domain" description="SSD" evidence="3">
    <location>
        <begin position="341"/>
        <end position="486"/>
    </location>
</feature>
<protein>
    <submittedName>
        <fullName evidence="4">Efflux RND transporter permease subunit</fullName>
    </submittedName>
</protein>
<organism evidence="4 5">
    <name type="scientific">Paenalkalicoccus suaedae</name>
    <dbReference type="NCBI Taxonomy" id="2592382"/>
    <lineage>
        <taxon>Bacteria</taxon>
        <taxon>Bacillati</taxon>
        <taxon>Bacillota</taxon>
        <taxon>Bacilli</taxon>
        <taxon>Bacillales</taxon>
        <taxon>Bacillaceae</taxon>
        <taxon>Paenalkalicoccus</taxon>
    </lineage>
</organism>
<dbReference type="SUPFAM" id="SSF82693">
    <property type="entry name" value="Multidrug efflux transporter AcrB pore domain, PN1, PN2, PC1 and PC2 subdomains"/>
    <property type="match status" value="3"/>
</dbReference>
<feature type="transmembrane region" description="Helical" evidence="2">
    <location>
        <begin position="982"/>
        <end position="1008"/>
    </location>
</feature>
<keyword evidence="2" id="KW-0472">Membrane</keyword>
<dbReference type="Gene3D" id="3.30.2090.10">
    <property type="entry name" value="Multidrug efflux transporter AcrB TolC docking domain, DN and DC subdomains"/>
    <property type="match status" value="2"/>
</dbReference>
<dbReference type="RefSeq" id="WP_176009802.1">
    <property type="nucleotide sequence ID" value="NZ_CP041372.2"/>
</dbReference>
<dbReference type="PRINTS" id="PR00702">
    <property type="entry name" value="ACRIFLAVINRP"/>
</dbReference>
<evidence type="ECO:0000256" key="1">
    <source>
        <dbReference type="SAM" id="MobiDB-lite"/>
    </source>
</evidence>
<feature type="transmembrane region" description="Helical" evidence="2">
    <location>
        <begin position="520"/>
        <end position="541"/>
    </location>
</feature>
<accession>A0A859FI01</accession>
<feature type="compositionally biased region" description="Basic and acidic residues" evidence="1">
    <location>
        <begin position="1089"/>
        <end position="1110"/>
    </location>
</feature>
<dbReference type="PROSITE" id="PS50156">
    <property type="entry name" value="SSD"/>
    <property type="match status" value="1"/>
</dbReference>
<dbReference type="InterPro" id="IPR027463">
    <property type="entry name" value="AcrB_DN_DC_subdom"/>
</dbReference>
<keyword evidence="5" id="KW-1185">Reference proteome</keyword>
<evidence type="ECO:0000313" key="4">
    <source>
        <dbReference type="EMBL" id="QKS71816.1"/>
    </source>
</evidence>
<gene>
    <name evidence="4" type="ORF">FLK61_34675</name>
</gene>
<dbReference type="Gene3D" id="3.30.70.1440">
    <property type="entry name" value="Multidrug efflux transporter AcrB pore domain"/>
    <property type="match status" value="1"/>
</dbReference>
<dbReference type="InterPro" id="IPR001036">
    <property type="entry name" value="Acrflvin-R"/>
</dbReference>
<feature type="transmembrane region" description="Helical" evidence="2">
    <location>
        <begin position="461"/>
        <end position="484"/>
    </location>
</feature>
<dbReference type="Pfam" id="PF00873">
    <property type="entry name" value="ACR_tran"/>
    <property type="match status" value="1"/>
</dbReference>
<dbReference type="GO" id="GO:0005886">
    <property type="term" value="C:plasma membrane"/>
    <property type="evidence" value="ECO:0007669"/>
    <property type="project" value="TreeGrafter"/>
</dbReference>
<feature type="transmembrane region" description="Helical" evidence="2">
    <location>
        <begin position="384"/>
        <end position="409"/>
    </location>
</feature>
<dbReference type="PANTHER" id="PTHR32063:SF0">
    <property type="entry name" value="SWARMING MOTILITY PROTEIN SWRC"/>
    <property type="match status" value="1"/>
</dbReference>
<feature type="transmembrane region" description="Helical" evidence="2">
    <location>
        <begin position="332"/>
        <end position="351"/>
    </location>
</feature>
<dbReference type="InterPro" id="IPR000731">
    <property type="entry name" value="SSD"/>
</dbReference>
<feature type="transmembrane region" description="Helical" evidence="2">
    <location>
        <begin position="951"/>
        <end position="970"/>
    </location>
</feature>
<keyword evidence="2" id="KW-1133">Transmembrane helix</keyword>
<name>A0A859FI01_9BACI</name>
<dbReference type="SUPFAM" id="SSF82714">
    <property type="entry name" value="Multidrug efflux transporter AcrB TolC docking domain, DN and DC subdomains"/>
    <property type="match status" value="2"/>
</dbReference>
<keyword evidence="2" id="KW-0812">Transmembrane</keyword>
<sequence length="1127" mass="122853">MNLTNFSIKRPIFTLVTMALFLLLGVVSLTNIPLKLIPDIDAPIAAVVTSYDNASPQEVVDGVSRPMENSLSTISGLNNISTISMEGSSLTILEFSWTTSIDDVENDIITAMNQTPLAQGAGTPQFLKFDPSQFPIIQLSLSTLDDTNLDNLVQQMEQQLLRIDGVASIDLLGDAVDEIEVSLNQELLEENGLDQADIVQAIQANNVTAPGGVVSDENNREISTRVLFDMVSVEDIQTIVLASDPETGETTTIDDVADVAIGPEPSDVITRTNQDDAILLSVQQQADANTAQVSRDFIAELDELLEESTYSSIDSAVLFNQGEFIDSAIQNVSLALVGGGLIAMAVLFLFLRSFKTPLLIGIAIPFSVIVTFVLLFFTNFSLNIMTLGGLALGIGMLVDNSIVVIENIYRHLAMKKSPKEAAADGAKEVAGAITASTLTTVSVFLPVVFISGIVGNLFREFALTVAFSLLASLLVALTVVPMIASRWLKRPKENEEAKRRDSSFIRFFDRSTRWSLKNRIVIFLTTLGLLIAGGVGITTVGTEFLPASDESFFTINVENETGTPLDDTFTDVQEIEEILDGRAEIDNYTSVTGSSGQDGPMGQNSVGNEAVIYVTLVPVSERNASTADFAETIRRDAERAAPDADVSISIDASFGGEPNTYSFDLSDPNPVRLQETADELLAEFDSMNEFTEVSNSFEETIPELQILVDSEAARDVGLTPAQIADSVDTKTRGALATQVVTEENDIYEVNVRYQDEFIDTSTALEELLIRAGDGTFIPLSDVATLEEGTSPETINRINQEESIQFSLTYRSDFNLGEIDTLVTDAIDRVDVPDEATVSLTGDQQLLNDAIGDLTLALILAVVFVYFVLAAQFESLKYPFVIMFTVPLVIIGVTIGLTVTQTPISVTAFIGFIVLVGIVVNNAIVLVDYINKRKESGLKSYDAIIEGVKDRARPIFMTASTTILALVPLALGIGEGSEIQQPLAITVIGGMISATFLTLFLIPVVYSFFDRDTRNLNKKYVTPDGQIVPAYLLEERTSKEQEEKRHFIETATSTEEYYKDSSEVPDESFEESMPKDVEDIPYEGSIYDDQEQKEYDQTGKKHSDTASNMSKEELLGLLEEIVKRNSKK</sequence>
<dbReference type="SUPFAM" id="SSF82866">
    <property type="entry name" value="Multidrug efflux transporter AcrB transmembrane domain"/>
    <property type="match status" value="2"/>
</dbReference>
<feature type="transmembrane region" description="Helical" evidence="2">
    <location>
        <begin position="358"/>
        <end position="378"/>
    </location>
</feature>
<feature type="transmembrane region" description="Helical" evidence="2">
    <location>
        <begin position="905"/>
        <end position="930"/>
    </location>
</feature>
<evidence type="ECO:0000259" key="3">
    <source>
        <dbReference type="PROSITE" id="PS50156"/>
    </source>
</evidence>
<dbReference type="KEGG" id="psua:FLK61_34675"/>
<reference evidence="5" key="1">
    <citation type="submission" date="2019-07" db="EMBL/GenBank/DDBJ databases">
        <title>Bacillus alkalisoli sp. nov. isolated from saline soil.</title>
        <authorList>
            <person name="Sun J.-Q."/>
            <person name="Xu L."/>
        </authorList>
    </citation>
    <scope>NUCLEOTIDE SEQUENCE [LARGE SCALE GENOMIC DNA]</scope>
    <source>
        <strain evidence="5">M4U3P1</strain>
    </source>
</reference>
<dbReference type="EMBL" id="CP041372">
    <property type="protein sequence ID" value="QKS71816.1"/>
    <property type="molecule type" value="Genomic_DNA"/>
</dbReference>
<dbReference type="AlphaFoldDB" id="A0A859FI01"/>
<dbReference type="Proteomes" id="UP000318138">
    <property type="component" value="Chromosome"/>
</dbReference>